<proteinExistence type="predicted"/>
<accession>A0A8X6ISV9</accession>
<gene>
    <name evidence="1" type="ORF">TNCT_692101</name>
</gene>
<organism evidence="1 2">
    <name type="scientific">Trichonephila clavata</name>
    <name type="common">Joro spider</name>
    <name type="synonym">Nephila clavata</name>
    <dbReference type="NCBI Taxonomy" id="2740835"/>
    <lineage>
        <taxon>Eukaryota</taxon>
        <taxon>Metazoa</taxon>
        <taxon>Ecdysozoa</taxon>
        <taxon>Arthropoda</taxon>
        <taxon>Chelicerata</taxon>
        <taxon>Arachnida</taxon>
        <taxon>Araneae</taxon>
        <taxon>Araneomorphae</taxon>
        <taxon>Entelegynae</taxon>
        <taxon>Araneoidea</taxon>
        <taxon>Nephilidae</taxon>
        <taxon>Trichonephila</taxon>
    </lineage>
</organism>
<dbReference type="AlphaFoldDB" id="A0A8X6ISV9"/>
<sequence length="87" mass="10003">MLLSPRCVPLQFKRCSISFLMLEYVFTKLRTLLVELSSKEVNTYKVLKKIYLKAEAAVIDLAADIEKVGREAFPEEFSPVDASFERK</sequence>
<reference evidence="1" key="1">
    <citation type="submission" date="2020-07" db="EMBL/GenBank/DDBJ databases">
        <title>Multicomponent nature underlies the extraordinary mechanical properties of spider dragline silk.</title>
        <authorList>
            <person name="Kono N."/>
            <person name="Nakamura H."/>
            <person name="Mori M."/>
            <person name="Yoshida Y."/>
            <person name="Ohtoshi R."/>
            <person name="Malay A.D."/>
            <person name="Moran D.A.P."/>
            <person name="Tomita M."/>
            <person name="Numata K."/>
            <person name="Arakawa K."/>
        </authorList>
    </citation>
    <scope>NUCLEOTIDE SEQUENCE</scope>
</reference>
<dbReference type="OrthoDB" id="6440182at2759"/>
<protein>
    <submittedName>
        <fullName evidence="1">Uncharacterized protein</fullName>
    </submittedName>
</protein>
<dbReference type="EMBL" id="BMAO01008978">
    <property type="protein sequence ID" value="GFR27859.1"/>
    <property type="molecule type" value="Genomic_DNA"/>
</dbReference>
<evidence type="ECO:0000313" key="1">
    <source>
        <dbReference type="EMBL" id="GFR27859.1"/>
    </source>
</evidence>
<name>A0A8X6ISV9_TRICU</name>
<dbReference type="Proteomes" id="UP000887116">
    <property type="component" value="Unassembled WGS sequence"/>
</dbReference>
<evidence type="ECO:0000313" key="2">
    <source>
        <dbReference type="Proteomes" id="UP000887116"/>
    </source>
</evidence>
<keyword evidence="2" id="KW-1185">Reference proteome</keyword>
<comment type="caution">
    <text evidence="1">The sequence shown here is derived from an EMBL/GenBank/DDBJ whole genome shotgun (WGS) entry which is preliminary data.</text>
</comment>